<dbReference type="AlphaFoldDB" id="A0AAE0HYU6"/>
<protein>
    <submittedName>
        <fullName evidence="3">Uncharacterized protein</fullName>
    </submittedName>
</protein>
<sequence length="700" mass="78090">MAEESPKEELAVLITPVRASADDDIAPAPGIPGTPDMSPSQTGPTVFPDPASPTLRRPSFARLPFPKDARSESSTQQRWHEQWTRREYHHWKAPLLMVVFWLIGIGCSVAHCTFYSLLQGTIVPGPGAQENNLRFGTAFAFLSQIALSASVWQTYTQWIWRSIRRLALKLATLNDIFGADTSVLWVRNYGMLRRFTVGYLIALYAWTLMLPPFFTPGTLFIYEDIDQTNITQGVPYLTIANSSFGHNYSYSPDYYGDLPELKANVTKDFKGPRTILTLLTTATAAGGQILPIKAPYNHSSYSLSFVGPSVRCSEANPETKSQVDTLLATKMATPVRTSTEARNAYYAFVPAFDAAGEGNITALADARYQASLNISNNQIWMVFERYNFSGPSCDTYKYYQTCQLWNSTYDLTLSWDHGFQNISGHTTPLHEVAYPNDQPGDVSNMAQHAYSAFMWALSDQVVGSFGWFTEPDPKNSSLTKQFGLISSPVQHNVLLGSSDLAVFFGYNERNGSCHVDLGAMDQQRQQDIELAKNRTMSELIEELSFNMTVSLMHNDLLTRNVNRVVTRYEDVNRYGYSKYGLFVPYALACLFTTVTAVVGLVTTYRMGGAMPDKKFQDILAAADDHTIAIAKSGRDGRRQSVKAEFNGRSPTFRAETTTAETRSDKSADDQSRRRADGKQPQPDWSRSRDRAALARVARLG</sequence>
<keyword evidence="2" id="KW-0812">Transmembrane</keyword>
<reference evidence="3" key="1">
    <citation type="journal article" date="2023" name="Mol. Phylogenet. Evol.">
        <title>Genome-scale phylogeny and comparative genomics of the fungal order Sordariales.</title>
        <authorList>
            <person name="Hensen N."/>
            <person name="Bonometti L."/>
            <person name="Westerberg I."/>
            <person name="Brannstrom I.O."/>
            <person name="Guillou S."/>
            <person name="Cros-Aarteil S."/>
            <person name="Calhoun S."/>
            <person name="Haridas S."/>
            <person name="Kuo A."/>
            <person name="Mondo S."/>
            <person name="Pangilinan J."/>
            <person name="Riley R."/>
            <person name="LaButti K."/>
            <person name="Andreopoulos B."/>
            <person name="Lipzen A."/>
            <person name="Chen C."/>
            <person name="Yan M."/>
            <person name="Daum C."/>
            <person name="Ng V."/>
            <person name="Clum A."/>
            <person name="Steindorff A."/>
            <person name="Ohm R.A."/>
            <person name="Martin F."/>
            <person name="Silar P."/>
            <person name="Natvig D.O."/>
            <person name="Lalanne C."/>
            <person name="Gautier V."/>
            <person name="Ament-Velasquez S.L."/>
            <person name="Kruys A."/>
            <person name="Hutchinson M.I."/>
            <person name="Powell A.J."/>
            <person name="Barry K."/>
            <person name="Miller A.N."/>
            <person name="Grigoriev I.V."/>
            <person name="Debuchy R."/>
            <person name="Gladieux P."/>
            <person name="Hiltunen Thoren M."/>
            <person name="Johannesson H."/>
        </authorList>
    </citation>
    <scope>NUCLEOTIDE SEQUENCE</scope>
    <source>
        <strain evidence="3">CBS 118394</strain>
    </source>
</reference>
<evidence type="ECO:0000313" key="3">
    <source>
        <dbReference type="EMBL" id="KAK3315414.1"/>
    </source>
</evidence>
<organism evidence="3 4">
    <name type="scientific">Apodospora peruviana</name>
    <dbReference type="NCBI Taxonomy" id="516989"/>
    <lineage>
        <taxon>Eukaryota</taxon>
        <taxon>Fungi</taxon>
        <taxon>Dikarya</taxon>
        <taxon>Ascomycota</taxon>
        <taxon>Pezizomycotina</taxon>
        <taxon>Sordariomycetes</taxon>
        <taxon>Sordariomycetidae</taxon>
        <taxon>Sordariales</taxon>
        <taxon>Lasiosphaeriaceae</taxon>
        <taxon>Apodospora</taxon>
    </lineage>
</organism>
<feature type="transmembrane region" description="Helical" evidence="2">
    <location>
        <begin position="138"/>
        <end position="160"/>
    </location>
</feature>
<feature type="transmembrane region" description="Helical" evidence="2">
    <location>
        <begin position="197"/>
        <end position="222"/>
    </location>
</feature>
<feature type="transmembrane region" description="Helical" evidence="2">
    <location>
        <begin position="582"/>
        <end position="604"/>
    </location>
</feature>
<keyword evidence="2" id="KW-1133">Transmembrane helix</keyword>
<proteinExistence type="predicted"/>
<comment type="caution">
    <text evidence="3">The sequence shown here is derived from an EMBL/GenBank/DDBJ whole genome shotgun (WGS) entry which is preliminary data.</text>
</comment>
<feature type="transmembrane region" description="Helical" evidence="2">
    <location>
        <begin position="95"/>
        <end position="118"/>
    </location>
</feature>
<keyword evidence="4" id="KW-1185">Reference proteome</keyword>
<feature type="region of interest" description="Disordered" evidence="1">
    <location>
        <begin position="1"/>
        <end position="58"/>
    </location>
</feature>
<dbReference type="Proteomes" id="UP001283341">
    <property type="component" value="Unassembled WGS sequence"/>
</dbReference>
<evidence type="ECO:0000256" key="2">
    <source>
        <dbReference type="SAM" id="Phobius"/>
    </source>
</evidence>
<name>A0AAE0HYU6_9PEZI</name>
<evidence type="ECO:0000313" key="4">
    <source>
        <dbReference type="Proteomes" id="UP001283341"/>
    </source>
</evidence>
<accession>A0AAE0HYU6</accession>
<evidence type="ECO:0000256" key="1">
    <source>
        <dbReference type="SAM" id="MobiDB-lite"/>
    </source>
</evidence>
<dbReference type="PANTHER" id="PTHR35041">
    <property type="entry name" value="MEDIATOR OF RNA POLYMERASE II TRANSCRIPTION SUBUNIT 1"/>
    <property type="match status" value="1"/>
</dbReference>
<reference evidence="3" key="2">
    <citation type="submission" date="2023-06" db="EMBL/GenBank/DDBJ databases">
        <authorList>
            <consortium name="Lawrence Berkeley National Laboratory"/>
            <person name="Haridas S."/>
            <person name="Hensen N."/>
            <person name="Bonometti L."/>
            <person name="Westerberg I."/>
            <person name="Brannstrom I.O."/>
            <person name="Guillou S."/>
            <person name="Cros-Aarteil S."/>
            <person name="Calhoun S."/>
            <person name="Kuo A."/>
            <person name="Mondo S."/>
            <person name="Pangilinan J."/>
            <person name="Riley R."/>
            <person name="Labutti K."/>
            <person name="Andreopoulos B."/>
            <person name="Lipzen A."/>
            <person name="Chen C."/>
            <person name="Yanf M."/>
            <person name="Daum C."/>
            <person name="Ng V."/>
            <person name="Clum A."/>
            <person name="Steindorff A."/>
            <person name="Ohm R."/>
            <person name="Martin F."/>
            <person name="Silar P."/>
            <person name="Natvig D."/>
            <person name="Lalanne C."/>
            <person name="Gautier V."/>
            <person name="Ament-Velasquez S.L."/>
            <person name="Kruys A."/>
            <person name="Hutchinson M.I."/>
            <person name="Powell A.J."/>
            <person name="Barry K."/>
            <person name="Miller A.N."/>
            <person name="Grigoriev I.V."/>
            <person name="Debuchy R."/>
            <person name="Gladieux P."/>
            <person name="Thoren M.H."/>
            <person name="Johannesson H."/>
        </authorList>
    </citation>
    <scope>NUCLEOTIDE SEQUENCE</scope>
    <source>
        <strain evidence="3">CBS 118394</strain>
    </source>
</reference>
<dbReference type="EMBL" id="JAUEDM010000006">
    <property type="protein sequence ID" value="KAK3315414.1"/>
    <property type="molecule type" value="Genomic_DNA"/>
</dbReference>
<keyword evidence="2" id="KW-0472">Membrane</keyword>
<feature type="compositionally biased region" description="Basic and acidic residues" evidence="1">
    <location>
        <begin position="1"/>
        <end position="10"/>
    </location>
</feature>
<dbReference type="PANTHER" id="PTHR35041:SF3">
    <property type="entry name" value="FORMYLMETHIONINE DEFORMYLASE-LIKE PROTEIN"/>
    <property type="match status" value="1"/>
</dbReference>
<feature type="region of interest" description="Disordered" evidence="1">
    <location>
        <begin position="647"/>
        <end position="690"/>
    </location>
</feature>
<feature type="compositionally biased region" description="Basic and acidic residues" evidence="1">
    <location>
        <begin position="661"/>
        <end position="677"/>
    </location>
</feature>
<gene>
    <name evidence="3" type="ORF">B0H66DRAFT_593988</name>
</gene>